<sequence>MSTVIHHSAKHSHNITNRIYSAPAHHKDSTTEPY</sequence>
<organism evidence="2">
    <name type="scientific">Anguilla anguilla</name>
    <name type="common">European freshwater eel</name>
    <name type="synonym">Muraena anguilla</name>
    <dbReference type="NCBI Taxonomy" id="7936"/>
    <lineage>
        <taxon>Eukaryota</taxon>
        <taxon>Metazoa</taxon>
        <taxon>Chordata</taxon>
        <taxon>Craniata</taxon>
        <taxon>Vertebrata</taxon>
        <taxon>Euteleostomi</taxon>
        <taxon>Actinopterygii</taxon>
        <taxon>Neopterygii</taxon>
        <taxon>Teleostei</taxon>
        <taxon>Anguilliformes</taxon>
        <taxon>Anguillidae</taxon>
        <taxon>Anguilla</taxon>
    </lineage>
</organism>
<evidence type="ECO:0000313" key="2">
    <source>
        <dbReference type="EMBL" id="JAH65887.1"/>
    </source>
</evidence>
<accession>A0A0E9UJF0</accession>
<feature type="compositionally biased region" description="Basic and acidic residues" evidence="1">
    <location>
        <begin position="25"/>
        <end position="34"/>
    </location>
</feature>
<reference evidence="2" key="1">
    <citation type="submission" date="2014-11" db="EMBL/GenBank/DDBJ databases">
        <authorList>
            <person name="Amaro Gonzalez C."/>
        </authorList>
    </citation>
    <scope>NUCLEOTIDE SEQUENCE</scope>
</reference>
<dbReference type="AlphaFoldDB" id="A0A0E9UJF0"/>
<evidence type="ECO:0000256" key="1">
    <source>
        <dbReference type="SAM" id="MobiDB-lite"/>
    </source>
</evidence>
<proteinExistence type="predicted"/>
<feature type="region of interest" description="Disordered" evidence="1">
    <location>
        <begin position="1"/>
        <end position="34"/>
    </location>
</feature>
<reference evidence="2" key="2">
    <citation type="journal article" date="2015" name="Fish Shellfish Immunol.">
        <title>Early steps in the European eel (Anguilla anguilla)-Vibrio vulnificus interaction in the gills: Role of the RtxA13 toxin.</title>
        <authorList>
            <person name="Callol A."/>
            <person name="Pajuelo D."/>
            <person name="Ebbesson L."/>
            <person name="Teles M."/>
            <person name="MacKenzie S."/>
            <person name="Amaro C."/>
        </authorList>
    </citation>
    <scope>NUCLEOTIDE SEQUENCE</scope>
</reference>
<protein>
    <submittedName>
        <fullName evidence="2">Uncharacterized protein</fullName>
    </submittedName>
</protein>
<name>A0A0E9UJF0_ANGAN</name>
<dbReference type="EMBL" id="GBXM01042690">
    <property type="protein sequence ID" value="JAH65887.1"/>
    <property type="molecule type" value="Transcribed_RNA"/>
</dbReference>